<dbReference type="Proteomes" id="UP000006820">
    <property type="component" value="Chromosome"/>
</dbReference>
<dbReference type="STRING" id="247156.NFA_39240"/>
<name>Q5YSR9_NOCFA</name>
<keyword evidence="2" id="KW-1185">Reference proteome</keyword>
<dbReference type="KEGG" id="nfa:NFA_39240"/>
<organism evidence="1 2">
    <name type="scientific">Nocardia farcinica (strain IFM 10152)</name>
    <dbReference type="NCBI Taxonomy" id="247156"/>
    <lineage>
        <taxon>Bacteria</taxon>
        <taxon>Bacillati</taxon>
        <taxon>Actinomycetota</taxon>
        <taxon>Actinomycetes</taxon>
        <taxon>Mycobacteriales</taxon>
        <taxon>Nocardiaceae</taxon>
        <taxon>Nocardia</taxon>
    </lineage>
</organism>
<dbReference type="AlphaFoldDB" id="Q5YSR9"/>
<evidence type="ECO:0000313" key="2">
    <source>
        <dbReference type="Proteomes" id="UP000006820"/>
    </source>
</evidence>
<gene>
    <name evidence="1" type="ordered locus">NFA_39240</name>
</gene>
<dbReference type="EMBL" id="AP006618">
    <property type="protein sequence ID" value="BAD58772.1"/>
    <property type="molecule type" value="Genomic_DNA"/>
</dbReference>
<dbReference type="HOGENOM" id="CLU_053841_2_0_11"/>
<dbReference type="GeneID" id="61134603"/>
<dbReference type="eggNOG" id="ENOG502Z7II">
    <property type="taxonomic scope" value="Bacteria"/>
</dbReference>
<protein>
    <submittedName>
        <fullName evidence="1">Uncharacterized protein</fullName>
    </submittedName>
</protein>
<reference evidence="1 2" key="1">
    <citation type="journal article" date="2004" name="Proc. Natl. Acad. Sci. U.S.A.">
        <title>The complete genomic sequence of Nocardia farcinica IFM 10152.</title>
        <authorList>
            <person name="Ishikawa J."/>
            <person name="Yamashita A."/>
            <person name="Mikami Y."/>
            <person name="Hoshino Y."/>
            <person name="Kurita H."/>
            <person name="Hotta K."/>
            <person name="Shiba T."/>
            <person name="Hattori M."/>
        </authorList>
    </citation>
    <scope>NUCLEOTIDE SEQUENCE [LARGE SCALE GENOMIC DNA]</scope>
    <source>
        <strain evidence="1 2">IFM 10152</strain>
    </source>
</reference>
<proteinExistence type="predicted"/>
<dbReference type="RefSeq" id="WP_011210457.1">
    <property type="nucleotide sequence ID" value="NC_006361.1"/>
</dbReference>
<accession>Q5YSR9</accession>
<dbReference type="OrthoDB" id="3987726at2"/>
<sequence>MANTFLTPDVIAREVLANLYENLVMVPLVHTGYSTEFTSAKIGDTVNVRKPPVLTAQLFDRATGIQIQDATESSVPVKLDKIADVSLEITTEQALLELESMQDQIARPAAEALAQYVDRAIIAHIKTATSAFAGVTPAGFEWDKPEVLIEAGRQLDIKNVPSMGRHAVVGPTARAKWLNSDLLKVPDGVGSTAALRQGSIGRNLFGFDAYMTQNIVQPATSPATGQPTTEVGLAFHETAFTFTSVPLPRPLDGSHWYAIESYKGISLRVTRDYDQKFKKDIISFDILYGVSTLDANRSVLLRGPLAS</sequence>
<evidence type="ECO:0000313" key="1">
    <source>
        <dbReference type="EMBL" id="BAD58772.1"/>
    </source>
</evidence>